<dbReference type="SUPFAM" id="SSF53335">
    <property type="entry name" value="S-adenosyl-L-methionine-dependent methyltransferases"/>
    <property type="match status" value="1"/>
</dbReference>
<dbReference type="OrthoDB" id="2013972at2759"/>
<feature type="non-terminal residue" evidence="1">
    <location>
        <position position="1"/>
    </location>
</feature>
<dbReference type="Gene3D" id="3.40.50.150">
    <property type="entry name" value="Vaccinia Virus protein VP39"/>
    <property type="match status" value="1"/>
</dbReference>
<dbReference type="Proteomes" id="UP000738349">
    <property type="component" value="Unassembled WGS sequence"/>
</dbReference>
<protein>
    <recommendedName>
        <fullName evidence="3">Methyltransferase</fullName>
    </recommendedName>
</protein>
<comment type="caution">
    <text evidence="1">The sequence shown here is derived from an EMBL/GenBank/DDBJ whole genome shotgun (WGS) entry which is preliminary data.</text>
</comment>
<dbReference type="CDD" id="cd02440">
    <property type="entry name" value="AdoMet_MTases"/>
    <property type="match status" value="1"/>
</dbReference>
<evidence type="ECO:0000313" key="1">
    <source>
        <dbReference type="EMBL" id="KAH7119271.1"/>
    </source>
</evidence>
<evidence type="ECO:0008006" key="3">
    <source>
        <dbReference type="Google" id="ProtNLM"/>
    </source>
</evidence>
<organism evidence="1 2">
    <name type="scientific">Dactylonectria macrodidyma</name>
    <dbReference type="NCBI Taxonomy" id="307937"/>
    <lineage>
        <taxon>Eukaryota</taxon>
        <taxon>Fungi</taxon>
        <taxon>Dikarya</taxon>
        <taxon>Ascomycota</taxon>
        <taxon>Pezizomycotina</taxon>
        <taxon>Sordariomycetes</taxon>
        <taxon>Hypocreomycetidae</taxon>
        <taxon>Hypocreales</taxon>
        <taxon>Nectriaceae</taxon>
        <taxon>Dactylonectria</taxon>
    </lineage>
</organism>
<gene>
    <name evidence="1" type="ORF">EDB81DRAFT_602774</name>
</gene>
<keyword evidence="2" id="KW-1185">Reference proteome</keyword>
<dbReference type="AlphaFoldDB" id="A0A9P9DHF6"/>
<sequence>RWYGTDGDLRREKYIFPIDEEEKNRLDIFHKFFLVARDNNLFSAPLDVKQALRVLDLGTGTGIWAIELSEKYPHMIVQGLDFNMIQPEMIPPTMNPPQPFDIEDSWDTIDRDWDFIRAQMLFGSIQCWREMYQKMFIFPYESLSLLVNNHFAQVAPDLVRALVPHLKPGIGYMEQVEIDWVPRCDDGTLPTDSALDEWTSKLLKSLDRHGRSMRVDPDETRRQLALAGFTDIDEAVIKVCYCPWSEDRHEREVGRWFNTGLSQGLTALSCFPM</sequence>
<proteinExistence type="predicted"/>
<accession>A0A9P9DHF6</accession>
<name>A0A9P9DHF6_9HYPO</name>
<feature type="non-terminal residue" evidence="1">
    <location>
        <position position="273"/>
    </location>
</feature>
<reference evidence="1" key="1">
    <citation type="journal article" date="2021" name="Nat. Commun.">
        <title>Genetic determinants of endophytism in the Arabidopsis root mycobiome.</title>
        <authorList>
            <person name="Mesny F."/>
            <person name="Miyauchi S."/>
            <person name="Thiergart T."/>
            <person name="Pickel B."/>
            <person name="Atanasova L."/>
            <person name="Karlsson M."/>
            <person name="Huettel B."/>
            <person name="Barry K.W."/>
            <person name="Haridas S."/>
            <person name="Chen C."/>
            <person name="Bauer D."/>
            <person name="Andreopoulos W."/>
            <person name="Pangilinan J."/>
            <person name="LaButti K."/>
            <person name="Riley R."/>
            <person name="Lipzen A."/>
            <person name="Clum A."/>
            <person name="Drula E."/>
            <person name="Henrissat B."/>
            <person name="Kohler A."/>
            <person name="Grigoriev I.V."/>
            <person name="Martin F.M."/>
            <person name="Hacquard S."/>
        </authorList>
    </citation>
    <scope>NUCLEOTIDE SEQUENCE</scope>
    <source>
        <strain evidence="1">MPI-CAGE-AT-0147</strain>
    </source>
</reference>
<dbReference type="EMBL" id="JAGMUV010000026">
    <property type="protein sequence ID" value="KAH7119271.1"/>
    <property type="molecule type" value="Genomic_DNA"/>
</dbReference>
<evidence type="ECO:0000313" key="2">
    <source>
        <dbReference type="Proteomes" id="UP000738349"/>
    </source>
</evidence>
<dbReference type="InterPro" id="IPR029063">
    <property type="entry name" value="SAM-dependent_MTases_sf"/>
</dbReference>
<dbReference type="Pfam" id="PF13489">
    <property type="entry name" value="Methyltransf_23"/>
    <property type="match status" value="1"/>
</dbReference>